<evidence type="ECO:0000259" key="4">
    <source>
        <dbReference type="PROSITE" id="PS51077"/>
    </source>
</evidence>
<evidence type="ECO:0000256" key="3">
    <source>
        <dbReference type="ARBA" id="ARBA00023163"/>
    </source>
</evidence>
<comment type="caution">
    <text evidence="6">The sequence shown here is derived from an EMBL/GenBank/DDBJ whole genome shotgun (WGS) entry which is preliminary data.</text>
</comment>
<dbReference type="Gene3D" id="3.30.450.40">
    <property type="match status" value="1"/>
</dbReference>
<accession>A0A4V2W159</accession>
<sequence>MSATESKSSIQVIDRMMNLLDALADHPDPMNLKQLAHLTGLHPSSAHRILNVMVEKHIVDRIEPGTYCLGIKLLALGDLVKSRINIRKIALPFMQALNAELGETVNLILRQGDEVVYVERTSTERSMMRVVQLVGARAPIHITAVGKIFLAEEGPHACEEYANRTGLPAYTNHTITDFERLCKAVQQAKKQGYAFDDEEAEKGVCCIGAGIYDADHHIIAGLSVSAPTDRLNKKWATRVKQAADEISRTMGCRY</sequence>
<feature type="domain" description="HTH iclR-type" evidence="4">
    <location>
        <begin position="10"/>
        <end position="71"/>
    </location>
</feature>
<dbReference type="Pfam" id="PF09339">
    <property type="entry name" value="HTH_IclR"/>
    <property type="match status" value="1"/>
</dbReference>
<dbReference type="InterPro" id="IPR050707">
    <property type="entry name" value="HTH_MetabolicPath_Reg"/>
</dbReference>
<dbReference type="Gene3D" id="1.10.10.10">
    <property type="entry name" value="Winged helix-like DNA-binding domain superfamily/Winged helix DNA-binding domain"/>
    <property type="match status" value="1"/>
</dbReference>
<dbReference type="Pfam" id="PF01614">
    <property type="entry name" value="IclR_C"/>
    <property type="match status" value="1"/>
</dbReference>
<dbReference type="SUPFAM" id="SSF55781">
    <property type="entry name" value="GAF domain-like"/>
    <property type="match status" value="1"/>
</dbReference>
<dbReference type="EMBL" id="SMCO01000018">
    <property type="protein sequence ID" value="TCV82889.1"/>
    <property type="molecule type" value="Genomic_DNA"/>
</dbReference>
<dbReference type="RefSeq" id="WP_223248277.1">
    <property type="nucleotide sequence ID" value="NZ_BHVT01000035.1"/>
</dbReference>
<organism evidence="6 7">
    <name type="scientific">Sulfurirhabdus autotrophica</name>
    <dbReference type="NCBI Taxonomy" id="1706046"/>
    <lineage>
        <taxon>Bacteria</taxon>
        <taxon>Pseudomonadati</taxon>
        <taxon>Pseudomonadota</taxon>
        <taxon>Betaproteobacteria</taxon>
        <taxon>Nitrosomonadales</taxon>
        <taxon>Sulfuricellaceae</taxon>
        <taxon>Sulfurirhabdus</taxon>
    </lineage>
</organism>
<dbReference type="PROSITE" id="PS51078">
    <property type="entry name" value="ICLR_ED"/>
    <property type="match status" value="1"/>
</dbReference>
<reference evidence="6 7" key="1">
    <citation type="submission" date="2019-03" db="EMBL/GenBank/DDBJ databases">
        <title>Genomic Encyclopedia of Type Strains, Phase IV (KMG-IV): sequencing the most valuable type-strain genomes for metagenomic binning, comparative biology and taxonomic classification.</title>
        <authorList>
            <person name="Goeker M."/>
        </authorList>
    </citation>
    <scope>NUCLEOTIDE SEQUENCE [LARGE SCALE GENOMIC DNA]</scope>
    <source>
        <strain evidence="6 7">DSM 100309</strain>
    </source>
</reference>
<dbReference type="InterPro" id="IPR036390">
    <property type="entry name" value="WH_DNA-bd_sf"/>
</dbReference>
<evidence type="ECO:0000256" key="1">
    <source>
        <dbReference type="ARBA" id="ARBA00023015"/>
    </source>
</evidence>
<dbReference type="InterPro" id="IPR029016">
    <property type="entry name" value="GAF-like_dom_sf"/>
</dbReference>
<evidence type="ECO:0000259" key="5">
    <source>
        <dbReference type="PROSITE" id="PS51078"/>
    </source>
</evidence>
<keyword evidence="3" id="KW-0804">Transcription</keyword>
<dbReference type="PROSITE" id="PS51077">
    <property type="entry name" value="HTH_ICLR"/>
    <property type="match status" value="1"/>
</dbReference>
<dbReference type="SUPFAM" id="SSF46785">
    <property type="entry name" value="Winged helix' DNA-binding domain"/>
    <property type="match status" value="1"/>
</dbReference>
<proteinExistence type="predicted"/>
<feature type="domain" description="IclR-ED" evidence="5">
    <location>
        <begin position="72"/>
        <end position="252"/>
    </location>
</feature>
<name>A0A4V2W159_9PROT</name>
<dbReference type="AlphaFoldDB" id="A0A4V2W159"/>
<dbReference type="GO" id="GO:0003700">
    <property type="term" value="F:DNA-binding transcription factor activity"/>
    <property type="evidence" value="ECO:0007669"/>
    <property type="project" value="TreeGrafter"/>
</dbReference>
<dbReference type="InterPro" id="IPR005471">
    <property type="entry name" value="Tscrpt_reg_IclR_N"/>
</dbReference>
<dbReference type="PANTHER" id="PTHR30136">
    <property type="entry name" value="HELIX-TURN-HELIX TRANSCRIPTIONAL REGULATOR, ICLR FAMILY"/>
    <property type="match status" value="1"/>
</dbReference>
<gene>
    <name evidence="6" type="ORF">EDC63_11818</name>
</gene>
<protein>
    <submittedName>
        <fullName evidence="6">IclR family transcriptional regulator</fullName>
    </submittedName>
</protein>
<dbReference type="InterPro" id="IPR036388">
    <property type="entry name" value="WH-like_DNA-bd_sf"/>
</dbReference>
<keyword evidence="1" id="KW-0805">Transcription regulation</keyword>
<dbReference type="GO" id="GO:0045892">
    <property type="term" value="P:negative regulation of DNA-templated transcription"/>
    <property type="evidence" value="ECO:0007669"/>
    <property type="project" value="TreeGrafter"/>
</dbReference>
<evidence type="ECO:0000313" key="6">
    <source>
        <dbReference type="EMBL" id="TCV82889.1"/>
    </source>
</evidence>
<dbReference type="InterPro" id="IPR014757">
    <property type="entry name" value="Tscrpt_reg_IclR_C"/>
</dbReference>
<dbReference type="SMART" id="SM00346">
    <property type="entry name" value="HTH_ICLR"/>
    <property type="match status" value="1"/>
</dbReference>
<keyword evidence="7" id="KW-1185">Reference proteome</keyword>
<dbReference type="Proteomes" id="UP000295367">
    <property type="component" value="Unassembled WGS sequence"/>
</dbReference>
<evidence type="ECO:0000313" key="7">
    <source>
        <dbReference type="Proteomes" id="UP000295367"/>
    </source>
</evidence>
<dbReference type="GO" id="GO:0003677">
    <property type="term" value="F:DNA binding"/>
    <property type="evidence" value="ECO:0007669"/>
    <property type="project" value="UniProtKB-KW"/>
</dbReference>
<evidence type="ECO:0000256" key="2">
    <source>
        <dbReference type="ARBA" id="ARBA00023125"/>
    </source>
</evidence>
<dbReference type="PANTHER" id="PTHR30136:SF24">
    <property type="entry name" value="HTH-TYPE TRANSCRIPTIONAL REPRESSOR ALLR"/>
    <property type="match status" value="1"/>
</dbReference>
<keyword evidence="2" id="KW-0238">DNA-binding</keyword>